<evidence type="ECO:0000256" key="1">
    <source>
        <dbReference type="SAM" id="Phobius"/>
    </source>
</evidence>
<keyword evidence="1" id="KW-0472">Membrane</keyword>
<keyword evidence="3" id="KW-1185">Reference proteome</keyword>
<comment type="caution">
    <text evidence="2">The sequence shown here is derived from an EMBL/GenBank/DDBJ whole genome shotgun (WGS) entry which is preliminary data.</text>
</comment>
<evidence type="ECO:0000313" key="2">
    <source>
        <dbReference type="EMBL" id="MBC3906575.1"/>
    </source>
</evidence>
<keyword evidence="1" id="KW-1133">Transmembrane helix</keyword>
<dbReference type="Proteomes" id="UP000646911">
    <property type="component" value="Unassembled WGS sequence"/>
</dbReference>
<feature type="transmembrane region" description="Helical" evidence="1">
    <location>
        <begin position="58"/>
        <end position="81"/>
    </location>
</feature>
<dbReference type="CDD" id="cd07814">
    <property type="entry name" value="SRPBCC_CalC_Aha1-like"/>
    <property type="match status" value="1"/>
</dbReference>
<keyword evidence="1" id="KW-0812">Transmembrane</keyword>
<feature type="transmembrane region" description="Helical" evidence="1">
    <location>
        <begin position="28"/>
        <end position="51"/>
    </location>
</feature>
<accession>A0ABR6Z4B6</accession>
<gene>
    <name evidence="2" type="ORF">H8L47_03230</name>
</gene>
<dbReference type="RefSeq" id="WP_186951779.1">
    <property type="nucleotide sequence ID" value="NZ_JACOFX010000001.1"/>
</dbReference>
<name>A0ABR6Z4B6_9BURK</name>
<reference evidence="2 3" key="1">
    <citation type="submission" date="2020-08" db="EMBL/GenBank/DDBJ databases">
        <title>Novel species isolated from subtropical streams in China.</title>
        <authorList>
            <person name="Lu H."/>
        </authorList>
    </citation>
    <scope>NUCLEOTIDE SEQUENCE [LARGE SCALE GENOMIC DNA]</scope>
    <source>
        <strain evidence="2 3">NL8W</strain>
    </source>
</reference>
<dbReference type="SUPFAM" id="SSF55961">
    <property type="entry name" value="Bet v1-like"/>
    <property type="match status" value="1"/>
</dbReference>
<proteinExistence type="predicted"/>
<organism evidence="2 3">
    <name type="scientific">Undibacterium umbellatum</name>
    <dbReference type="NCBI Taxonomy" id="2762300"/>
    <lineage>
        <taxon>Bacteria</taxon>
        <taxon>Pseudomonadati</taxon>
        <taxon>Pseudomonadota</taxon>
        <taxon>Betaproteobacteria</taxon>
        <taxon>Burkholderiales</taxon>
        <taxon>Oxalobacteraceae</taxon>
        <taxon>Undibacterium</taxon>
    </lineage>
</organism>
<dbReference type="InterPro" id="IPR023393">
    <property type="entry name" value="START-like_dom_sf"/>
</dbReference>
<dbReference type="Gene3D" id="3.30.530.20">
    <property type="match status" value="1"/>
</dbReference>
<evidence type="ECO:0000313" key="3">
    <source>
        <dbReference type="Proteomes" id="UP000646911"/>
    </source>
</evidence>
<dbReference type="EMBL" id="JACOFX010000001">
    <property type="protein sequence ID" value="MBC3906575.1"/>
    <property type="molecule type" value="Genomic_DNA"/>
</dbReference>
<sequence length="289" mass="31643">MLTSFLVGIPLCIGILTGYIAKKKDLGGFATASGLSALSIALFVFAAGALLREGMICIVMAIPLFVVLGILGAICGLIFSATNSNAGRWCSGLLLLPLLLGTVEQQVTPAATTQFIQKDILINASPETIWQLINHPQNIQPEELKSGFAYRIGVPFPIQATTLEGKIGGKRELIWQRGIKFEEEITAWELNRHIAWTYKFNADSFPSGSLDDHIVIGGKYFNLEDTSYTLTPEARGTRLQIKVKTRVSTNFNWYAEGWANFLVGDTARTILAFYKNRAENLAIAALIKS</sequence>
<protein>
    <submittedName>
        <fullName evidence="2">SRPBCC domain-containing protein</fullName>
    </submittedName>
</protein>